<dbReference type="EMBL" id="CP020370">
    <property type="protein sequence ID" value="AUB82598.1"/>
    <property type="molecule type" value="Genomic_DNA"/>
</dbReference>
<dbReference type="AlphaFoldDB" id="A0A2K8UAI6"/>
<proteinExistence type="predicted"/>
<keyword evidence="2" id="KW-1185">Reference proteome</keyword>
<reference evidence="1 2" key="1">
    <citation type="submission" date="2017-03" db="EMBL/GenBank/DDBJ databases">
        <title>Complete genome sequence of Candidatus 'Thiodictyon syntrophicum' sp. nov. strain Cad16T, a photolithoautotroph purple sulfur bacterium isolated from an alpine meromictic lake.</title>
        <authorList>
            <person name="Luedin S.M."/>
            <person name="Pothier J.F."/>
            <person name="Danza F."/>
            <person name="Storelli N."/>
            <person name="Wittwer M."/>
            <person name="Tonolla M."/>
        </authorList>
    </citation>
    <scope>NUCLEOTIDE SEQUENCE [LARGE SCALE GENOMIC DNA]</scope>
    <source>
        <strain evidence="1 2">Cad16T</strain>
    </source>
</reference>
<dbReference type="KEGG" id="tsy:THSYN_17700"/>
<evidence type="ECO:0000313" key="2">
    <source>
        <dbReference type="Proteomes" id="UP000232638"/>
    </source>
</evidence>
<evidence type="ECO:0000313" key="1">
    <source>
        <dbReference type="EMBL" id="AUB82598.1"/>
    </source>
</evidence>
<sequence length="66" mass="7920">MKTFEELKSDIEALPHREYMKLTHWLSERDWQAWDEEIERDSAAGRLDFLIEEALDEKRAGSLRNL</sequence>
<dbReference type="Proteomes" id="UP000232638">
    <property type="component" value="Chromosome"/>
</dbReference>
<dbReference type="RefSeq" id="WP_100920319.1">
    <property type="nucleotide sequence ID" value="NZ_CP020370.1"/>
</dbReference>
<accession>A0A2K8UAI6</accession>
<dbReference type="OrthoDB" id="9800707at2"/>
<name>A0A2K8UAI6_9GAMM</name>
<organism evidence="1 2">
    <name type="scientific">Candidatus Thiodictyon syntrophicum</name>
    <dbReference type="NCBI Taxonomy" id="1166950"/>
    <lineage>
        <taxon>Bacteria</taxon>
        <taxon>Pseudomonadati</taxon>
        <taxon>Pseudomonadota</taxon>
        <taxon>Gammaproteobacteria</taxon>
        <taxon>Chromatiales</taxon>
        <taxon>Chromatiaceae</taxon>
        <taxon>Thiodictyon</taxon>
    </lineage>
</organism>
<gene>
    <name evidence="1" type="ORF">THSYN_17700</name>
</gene>
<protein>
    <submittedName>
        <fullName evidence="1">Uncharacterized protein</fullName>
    </submittedName>
</protein>